<feature type="transmembrane region" description="Helical" evidence="1">
    <location>
        <begin position="7"/>
        <end position="31"/>
    </location>
</feature>
<dbReference type="RefSeq" id="WP_135526554.1">
    <property type="nucleotide sequence ID" value="NZ_SRLH01000005.1"/>
</dbReference>
<name>A0A4Z0L700_9FLAO</name>
<keyword evidence="1" id="KW-1133">Transmembrane helix</keyword>
<reference evidence="2 3" key="1">
    <citation type="submission" date="2019-04" db="EMBL/GenBank/DDBJ databases">
        <title>Flavobacterium sp. strain DS2-A Genome sequencing and assembly.</title>
        <authorList>
            <person name="Kim I."/>
        </authorList>
    </citation>
    <scope>NUCLEOTIDE SEQUENCE [LARGE SCALE GENOMIC DNA]</scope>
    <source>
        <strain evidence="2 3">DS2-A</strain>
    </source>
</reference>
<protein>
    <recommendedName>
        <fullName evidence="4">DUF4345 domain-containing protein</fullName>
    </recommendedName>
</protein>
<evidence type="ECO:0000256" key="1">
    <source>
        <dbReference type="SAM" id="Phobius"/>
    </source>
</evidence>
<dbReference type="Proteomes" id="UP000297407">
    <property type="component" value="Unassembled WGS sequence"/>
</dbReference>
<evidence type="ECO:0008006" key="4">
    <source>
        <dbReference type="Google" id="ProtNLM"/>
    </source>
</evidence>
<dbReference type="OrthoDB" id="1360861at2"/>
<dbReference type="AlphaFoldDB" id="A0A4Z0L700"/>
<feature type="transmembrane region" description="Helical" evidence="1">
    <location>
        <begin position="82"/>
        <end position="102"/>
    </location>
</feature>
<gene>
    <name evidence="2" type="ORF">E4635_10180</name>
</gene>
<keyword evidence="1" id="KW-0812">Transmembrane</keyword>
<feature type="transmembrane region" description="Helical" evidence="1">
    <location>
        <begin position="108"/>
        <end position="127"/>
    </location>
</feature>
<evidence type="ECO:0000313" key="3">
    <source>
        <dbReference type="Proteomes" id="UP000297407"/>
    </source>
</evidence>
<keyword evidence="1" id="KW-0472">Membrane</keyword>
<evidence type="ECO:0000313" key="2">
    <source>
        <dbReference type="EMBL" id="TGD57549.1"/>
    </source>
</evidence>
<sequence>MNKIAYYLTLLVGIMTCLQFIPHAFLGMPAVMEHIAKGEIREPAAQGMQMIWLYSSIMMLLSGIWMIFLSKPIKEGNHLARMQGLLLAIGLIVFGMGCSYIAQEAFNHLFFFTVEGIVLLLATTFFFSTKREG</sequence>
<comment type="caution">
    <text evidence="2">The sequence shown here is derived from an EMBL/GenBank/DDBJ whole genome shotgun (WGS) entry which is preliminary data.</text>
</comment>
<keyword evidence="3" id="KW-1185">Reference proteome</keyword>
<organism evidence="2 3">
    <name type="scientific">Flavobacterium humi</name>
    <dbReference type="NCBI Taxonomy" id="2562683"/>
    <lineage>
        <taxon>Bacteria</taxon>
        <taxon>Pseudomonadati</taxon>
        <taxon>Bacteroidota</taxon>
        <taxon>Flavobacteriia</taxon>
        <taxon>Flavobacteriales</taxon>
        <taxon>Flavobacteriaceae</taxon>
        <taxon>Flavobacterium</taxon>
    </lineage>
</organism>
<proteinExistence type="predicted"/>
<accession>A0A4Z0L700</accession>
<feature type="transmembrane region" description="Helical" evidence="1">
    <location>
        <begin position="51"/>
        <end position="70"/>
    </location>
</feature>
<dbReference type="EMBL" id="SRLH01000005">
    <property type="protein sequence ID" value="TGD57549.1"/>
    <property type="molecule type" value="Genomic_DNA"/>
</dbReference>